<keyword evidence="2" id="KW-0472">Membrane</keyword>
<sequence length="94" mass="10161">MARNGGFPALRSPWHGRPCEGGHDSRSFETRRSGVDRRSVLVLVAFAAIAVGYLVVRDPVAAAGTVRQGSVMLFDSVAFVFQSLVIFVRHLFGG</sequence>
<evidence type="ECO:0000256" key="1">
    <source>
        <dbReference type="SAM" id="MobiDB-lite"/>
    </source>
</evidence>
<feature type="transmembrane region" description="Helical" evidence="2">
    <location>
        <begin position="40"/>
        <end position="56"/>
    </location>
</feature>
<name>A0A1H0W2I6_9ACTN</name>
<protein>
    <submittedName>
        <fullName evidence="3">Uncharacterized protein</fullName>
    </submittedName>
</protein>
<reference evidence="4" key="1">
    <citation type="submission" date="2016-10" db="EMBL/GenBank/DDBJ databases">
        <authorList>
            <person name="Varghese N."/>
            <person name="Submissions S."/>
        </authorList>
    </citation>
    <scope>NUCLEOTIDE SEQUENCE [LARGE SCALE GENOMIC DNA]</scope>
    <source>
        <strain evidence="4">DSM 46732</strain>
    </source>
</reference>
<dbReference type="Proteomes" id="UP000199497">
    <property type="component" value="Unassembled WGS sequence"/>
</dbReference>
<evidence type="ECO:0000313" key="3">
    <source>
        <dbReference type="EMBL" id="SDP84745.1"/>
    </source>
</evidence>
<keyword evidence="2" id="KW-1133">Transmembrane helix</keyword>
<feature type="compositionally biased region" description="Basic and acidic residues" evidence="1">
    <location>
        <begin position="17"/>
        <end position="32"/>
    </location>
</feature>
<gene>
    <name evidence="3" type="ORF">SAMN04487905_110144</name>
</gene>
<proteinExistence type="predicted"/>
<accession>A0A1H0W2I6</accession>
<dbReference type="AlphaFoldDB" id="A0A1H0W2I6"/>
<keyword evidence="4" id="KW-1185">Reference proteome</keyword>
<feature type="region of interest" description="Disordered" evidence="1">
    <location>
        <begin position="1"/>
        <end position="32"/>
    </location>
</feature>
<dbReference type="EMBL" id="FNJR01000010">
    <property type="protein sequence ID" value="SDP84745.1"/>
    <property type="molecule type" value="Genomic_DNA"/>
</dbReference>
<dbReference type="STRING" id="405564.SAMN04487905_110144"/>
<evidence type="ECO:0000313" key="4">
    <source>
        <dbReference type="Proteomes" id="UP000199497"/>
    </source>
</evidence>
<feature type="transmembrane region" description="Helical" evidence="2">
    <location>
        <begin position="71"/>
        <end position="92"/>
    </location>
</feature>
<organism evidence="3 4">
    <name type="scientific">Actinopolyspora xinjiangensis</name>
    <dbReference type="NCBI Taxonomy" id="405564"/>
    <lineage>
        <taxon>Bacteria</taxon>
        <taxon>Bacillati</taxon>
        <taxon>Actinomycetota</taxon>
        <taxon>Actinomycetes</taxon>
        <taxon>Actinopolysporales</taxon>
        <taxon>Actinopolysporaceae</taxon>
        <taxon>Actinopolyspora</taxon>
    </lineage>
</organism>
<keyword evidence="2" id="KW-0812">Transmembrane</keyword>
<evidence type="ECO:0000256" key="2">
    <source>
        <dbReference type="SAM" id="Phobius"/>
    </source>
</evidence>